<protein>
    <submittedName>
        <fullName evidence="2">GL20433</fullName>
    </submittedName>
</protein>
<dbReference type="Pfam" id="PF00078">
    <property type="entry name" value="RVT_1"/>
    <property type="match status" value="1"/>
</dbReference>
<organism evidence="3">
    <name type="scientific">Drosophila persimilis</name>
    <name type="common">Fruit fly</name>
    <dbReference type="NCBI Taxonomy" id="7234"/>
    <lineage>
        <taxon>Eukaryota</taxon>
        <taxon>Metazoa</taxon>
        <taxon>Ecdysozoa</taxon>
        <taxon>Arthropoda</taxon>
        <taxon>Hexapoda</taxon>
        <taxon>Insecta</taxon>
        <taxon>Pterygota</taxon>
        <taxon>Neoptera</taxon>
        <taxon>Endopterygota</taxon>
        <taxon>Diptera</taxon>
        <taxon>Brachycera</taxon>
        <taxon>Muscomorpha</taxon>
        <taxon>Ephydroidea</taxon>
        <taxon>Drosophilidae</taxon>
        <taxon>Drosophila</taxon>
        <taxon>Sophophora</taxon>
    </lineage>
</organism>
<evidence type="ECO:0000313" key="2">
    <source>
        <dbReference type="EMBL" id="EDW39963.1"/>
    </source>
</evidence>
<dbReference type="HOGENOM" id="CLU_000680_13_6_1"/>
<dbReference type="AlphaFoldDB" id="B4HBX0"/>
<feature type="domain" description="Reverse transcriptase" evidence="1">
    <location>
        <begin position="9"/>
        <end position="94"/>
    </location>
</feature>
<proteinExistence type="predicted"/>
<dbReference type="OMA" id="CCTSSIK"/>
<reference evidence="2 3" key="1">
    <citation type="journal article" date="2007" name="Nature">
        <title>Evolution of genes and genomes on the Drosophila phylogeny.</title>
        <authorList>
            <consortium name="Drosophila 12 Genomes Consortium"/>
            <person name="Clark A.G."/>
            <person name="Eisen M.B."/>
            <person name="Smith D.R."/>
            <person name="Bergman C.M."/>
            <person name="Oliver B."/>
            <person name="Markow T.A."/>
            <person name="Kaufman T.C."/>
            <person name="Kellis M."/>
            <person name="Gelbart W."/>
            <person name="Iyer V.N."/>
            <person name="Pollard D.A."/>
            <person name="Sackton T.B."/>
            <person name="Larracuente A.M."/>
            <person name="Singh N.D."/>
            <person name="Abad J.P."/>
            <person name="Abt D.N."/>
            <person name="Adryan B."/>
            <person name="Aguade M."/>
            <person name="Akashi H."/>
            <person name="Anderson W.W."/>
            <person name="Aquadro C.F."/>
            <person name="Ardell D.H."/>
            <person name="Arguello R."/>
            <person name="Artieri C.G."/>
            <person name="Barbash D.A."/>
            <person name="Barker D."/>
            <person name="Barsanti P."/>
            <person name="Batterham P."/>
            <person name="Batzoglou S."/>
            <person name="Begun D."/>
            <person name="Bhutkar A."/>
            <person name="Blanco E."/>
            <person name="Bosak S.A."/>
            <person name="Bradley R.K."/>
            <person name="Brand A.D."/>
            <person name="Brent M.R."/>
            <person name="Brooks A.N."/>
            <person name="Brown R.H."/>
            <person name="Butlin R.K."/>
            <person name="Caggese C."/>
            <person name="Calvi B.R."/>
            <person name="Bernardo de Carvalho A."/>
            <person name="Caspi A."/>
            <person name="Castrezana S."/>
            <person name="Celniker S.E."/>
            <person name="Chang J.L."/>
            <person name="Chapple C."/>
            <person name="Chatterji S."/>
            <person name="Chinwalla A."/>
            <person name="Civetta A."/>
            <person name="Clifton S.W."/>
            <person name="Comeron J.M."/>
            <person name="Costello J.C."/>
            <person name="Coyne J.A."/>
            <person name="Daub J."/>
            <person name="David R.G."/>
            <person name="Delcher A.L."/>
            <person name="Delehaunty K."/>
            <person name="Do C.B."/>
            <person name="Ebling H."/>
            <person name="Edwards K."/>
            <person name="Eickbush T."/>
            <person name="Evans J.D."/>
            <person name="Filipski A."/>
            <person name="Findeiss S."/>
            <person name="Freyhult E."/>
            <person name="Fulton L."/>
            <person name="Fulton R."/>
            <person name="Garcia A.C."/>
            <person name="Gardiner A."/>
            <person name="Garfield D.A."/>
            <person name="Garvin B.E."/>
            <person name="Gibson G."/>
            <person name="Gilbert D."/>
            <person name="Gnerre S."/>
            <person name="Godfrey J."/>
            <person name="Good R."/>
            <person name="Gotea V."/>
            <person name="Gravely B."/>
            <person name="Greenberg A.J."/>
            <person name="Griffiths-Jones S."/>
            <person name="Gross S."/>
            <person name="Guigo R."/>
            <person name="Gustafson E.A."/>
            <person name="Haerty W."/>
            <person name="Hahn M.W."/>
            <person name="Halligan D.L."/>
            <person name="Halpern A.L."/>
            <person name="Halter G.M."/>
            <person name="Han M.V."/>
            <person name="Heger A."/>
            <person name="Hillier L."/>
            <person name="Hinrichs A.S."/>
            <person name="Holmes I."/>
            <person name="Hoskins R.A."/>
            <person name="Hubisz M.J."/>
            <person name="Hultmark D."/>
            <person name="Huntley M.A."/>
            <person name="Jaffe D.B."/>
            <person name="Jagadeeshan S."/>
            <person name="Jeck W.R."/>
            <person name="Johnson J."/>
            <person name="Jones C.D."/>
            <person name="Jordan W.C."/>
            <person name="Karpen G.H."/>
            <person name="Kataoka E."/>
            <person name="Keightley P.D."/>
            <person name="Kheradpour P."/>
            <person name="Kirkness E.F."/>
            <person name="Koerich L.B."/>
            <person name="Kristiansen K."/>
            <person name="Kudrna D."/>
            <person name="Kulathinal R.J."/>
            <person name="Kumar S."/>
            <person name="Kwok R."/>
            <person name="Lander E."/>
            <person name="Langley C.H."/>
            <person name="Lapoint R."/>
            <person name="Lazzaro B.P."/>
            <person name="Lee S.J."/>
            <person name="Levesque L."/>
            <person name="Li R."/>
            <person name="Lin C.F."/>
            <person name="Lin M.F."/>
            <person name="Lindblad-Toh K."/>
            <person name="Llopart A."/>
            <person name="Long M."/>
            <person name="Low L."/>
            <person name="Lozovsky E."/>
            <person name="Lu J."/>
            <person name="Luo M."/>
            <person name="Machado C.A."/>
            <person name="Makalowski W."/>
            <person name="Marzo M."/>
            <person name="Matsuda M."/>
            <person name="Matzkin L."/>
            <person name="McAllister B."/>
            <person name="McBride C.S."/>
            <person name="McKernan B."/>
            <person name="McKernan K."/>
            <person name="Mendez-Lago M."/>
            <person name="Minx P."/>
            <person name="Mollenhauer M.U."/>
            <person name="Montooth K."/>
            <person name="Mount S.M."/>
            <person name="Mu X."/>
            <person name="Myers E."/>
            <person name="Negre B."/>
            <person name="Newfeld S."/>
            <person name="Nielsen R."/>
            <person name="Noor M.A."/>
            <person name="O'Grady P."/>
            <person name="Pachter L."/>
            <person name="Papaceit M."/>
            <person name="Parisi M.J."/>
            <person name="Parisi M."/>
            <person name="Parts L."/>
            <person name="Pedersen J.S."/>
            <person name="Pesole G."/>
            <person name="Phillippy A.M."/>
            <person name="Ponting C.P."/>
            <person name="Pop M."/>
            <person name="Porcelli D."/>
            <person name="Powell J.R."/>
            <person name="Prohaska S."/>
            <person name="Pruitt K."/>
            <person name="Puig M."/>
            <person name="Quesneville H."/>
            <person name="Ram K.R."/>
            <person name="Rand D."/>
            <person name="Rasmussen M.D."/>
            <person name="Reed L.K."/>
            <person name="Reenan R."/>
            <person name="Reily A."/>
            <person name="Remington K.A."/>
            <person name="Rieger T.T."/>
            <person name="Ritchie M.G."/>
            <person name="Robin C."/>
            <person name="Rogers Y.H."/>
            <person name="Rohde C."/>
            <person name="Rozas J."/>
            <person name="Rubenfield M.J."/>
            <person name="Ruiz A."/>
            <person name="Russo S."/>
            <person name="Salzberg S.L."/>
            <person name="Sanchez-Gracia A."/>
            <person name="Saranga D.J."/>
            <person name="Sato H."/>
            <person name="Schaeffer S.W."/>
            <person name="Schatz M.C."/>
            <person name="Schlenke T."/>
            <person name="Schwartz R."/>
            <person name="Segarra C."/>
            <person name="Singh R.S."/>
            <person name="Sirot L."/>
            <person name="Sirota M."/>
            <person name="Sisneros N.B."/>
            <person name="Smith C.D."/>
            <person name="Smith T.F."/>
            <person name="Spieth J."/>
            <person name="Stage D.E."/>
            <person name="Stark A."/>
            <person name="Stephan W."/>
            <person name="Strausberg R.L."/>
            <person name="Strempel S."/>
            <person name="Sturgill D."/>
            <person name="Sutton G."/>
            <person name="Sutton G.G."/>
            <person name="Tao W."/>
            <person name="Teichmann S."/>
            <person name="Tobari Y.N."/>
            <person name="Tomimura Y."/>
            <person name="Tsolas J.M."/>
            <person name="Valente V.L."/>
            <person name="Venter E."/>
            <person name="Venter J.C."/>
            <person name="Vicario S."/>
            <person name="Vieira F.G."/>
            <person name="Vilella A.J."/>
            <person name="Villasante A."/>
            <person name="Walenz B."/>
            <person name="Wang J."/>
            <person name="Wasserman M."/>
            <person name="Watts T."/>
            <person name="Wilson D."/>
            <person name="Wilson R.K."/>
            <person name="Wing R.A."/>
            <person name="Wolfner M.F."/>
            <person name="Wong A."/>
            <person name="Wong G.K."/>
            <person name="Wu C.I."/>
            <person name="Wu G."/>
            <person name="Yamamoto D."/>
            <person name="Yang H.P."/>
            <person name="Yang S.P."/>
            <person name="Yorke J.A."/>
            <person name="Yoshida K."/>
            <person name="Zdobnov E."/>
            <person name="Zhang P."/>
            <person name="Zhang Y."/>
            <person name="Zimin A.V."/>
            <person name="Baldwin J."/>
            <person name="Abdouelleil A."/>
            <person name="Abdulkadir J."/>
            <person name="Abebe A."/>
            <person name="Abera B."/>
            <person name="Abreu J."/>
            <person name="Acer S.C."/>
            <person name="Aftuck L."/>
            <person name="Alexander A."/>
            <person name="An P."/>
            <person name="Anderson E."/>
            <person name="Anderson S."/>
            <person name="Arachi H."/>
            <person name="Azer M."/>
            <person name="Bachantsang P."/>
            <person name="Barry A."/>
            <person name="Bayul T."/>
            <person name="Berlin A."/>
            <person name="Bessette D."/>
            <person name="Bloom T."/>
            <person name="Blye J."/>
            <person name="Boguslavskiy L."/>
            <person name="Bonnet C."/>
            <person name="Boukhgalter B."/>
            <person name="Bourzgui I."/>
            <person name="Brown A."/>
            <person name="Cahill P."/>
            <person name="Channer S."/>
            <person name="Cheshatsang Y."/>
            <person name="Chuda L."/>
            <person name="Citroen M."/>
            <person name="Collymore A."/>
            <person name="Cooke P."/>
            <person name="Costello M."/>
            <person name="D'Aco K."/>
            <person name="Daza R."/>
            <person name="De Haan G."/>
            <person name="DeGray S."/>
            <person name="DeMaso C."/>
            <person name="Dhargay N."/>
            <person name="Dooley K."/>
            <person name="Dooley E."/>
            <person name="Doricent M."/>
            <person name="Dorje P."/>
            <person name="Dorjee K."/>
            <person name="Dupes A."/>
            <person name="Elong R."/>
            <person name="Falk J."/>
            <person name="Farina A."/>
            <person name="Faro S."/>
            <person name="Ferguson D."/>
            <person name="Fisher S."/>
            <person name="Foley C.D."/>
            <person name="Franke A."/>
            <person name="Friedrich D."/>
            <person name="Gadbois L."/>
            <person name="Gearin G."/>
            <person name="Gearin C.R."/>
            <person name="Giannoukos G."/>
            <person name="Goode T."/>
            <person name="Graham J."/>
            <person name="Grandbois E."/>
            <person name="Grewal S."/>
            <person name="Gyaltsen K."/>
            <person name="Hafez N."/>
            <person name="Hagos B."/>
            <person name="Hall J."/>
            <person name="Henson C."/>
            <person name="Hollinger A."/>
            <person name="Honan T."/>
            <person name="Huard M.D."/>
            <person name="Hughes L."/>
            <person name="Hurhula B."/>
            <person name="Husby M.E."/>
            <person name="Kamat A."/>
            <person name="Kanga B."/>
            <person name="Kashin S."/>
            <person name="Khazanovich D."/>
            <person name="Kisner P."/>
            <person name="Lance K."/>
            <person name="Lara M."/>
            <person name="Lee W."/>
            <person name="Lennon N."/>
            <person name="Letendre F."/>
            <person name="LeVine R."/>
            <person name="Lipovsky A."/>
            <person name="Liu X."/>
            <person name="Liu J."/>
            <person name="Liu S."/>
            <person name="Lokyitsang T."/>
            <person name="Lokyitsang Y."/>
            <person name="Lubonja R."/>
            <person name="Lui A."/>
            <person name="MacDonald P."/>
            <person name="Magnisalis V."/>
            <person name="Maru K."/>
            <person name="Matthews C."/>
            <person name="McCusker W."/>
            <person name="McDonough S."/>
            <person name="Mehta T."/>
            <person name="Meldrim J."/>
            <person name="Meneus L."/>
            <person name="Mihai O."/>
            <person name="Mihalev A."/>
            <person name="Mihova T."/>
            <person name="Mittelman R."/>
            <person name="Mlenga V."/>
            <person name="Montmayeur A."/>
            <person name="Mulrain L."/>
            <person name="Navidi A."/>
            <person name="Naylor J."/>
            <person name="Negash T."/>
            <person name="Nguyen T."/>
            <person name="Nguyen N."/>
            <person name="Nicol R."/>
            <person name="Norbu C."/>
            <person name="Norbu N."/>
            <person name="Novod N."/>
            <person name="O'Neill B."/>
            <person name="Osman S."/>
            <person name="Markiewicz E."/>
            <person name="Oyono O.L."/>
            <person name="Patti C."/>
            <person name="Phunkhang P."/>
            <person name="Pierre F."/>
            <person name="Priest M."/>
            <person name="Raghuraman S."/>
            <person name="Rege F."/>
            <person name="Reyes R."/>
            <person name="Rise C."/>
            <person name="Rogov P."/>
            <person name="Ross K."/>
            <person name="Ryan E."/>
            <person name="Settipalli S."/>
            <person name="Shea T."/>
            <person name="Sherpa N."/>
            <person name="Shi L."/>
            <person name="Shih D."/>
            <person name="Sparrow T."/>
            <person name="Spaulding J."/>
            <person name="Stalker J."/>
            <person name="Stange-Thomann N."/>
            <person name="Stavropoulos S."/>
            <person name="Stone C."/>
            <person name="Strader C."/>
            <person name="Tesfaye S."/>
            <person name="Thomson T."/>
            <person name="Thoulutsang Y."/>
            <person name="Thoulutsang D."/>
            <person name="Topham K."/>
            <person name="Topping I."/>
            <person name="Tsamla T."/>
            <person name="Vassiliev H."/>
            <person name="Vo A."/>
            <person name="Wangchuk T."/>
            <person name="Wangdi T."/>
            <person name="Weiand M."/>
            <person name="Wilkinson J."/>
            <person name="Wilson A."/>
            <person name="Yadav S."/>
            <person name="Young G."/>
            <person name="Yu Q."/>
            <person name="Zembek L."/>
            <person name="Zhong D."/>
            <person name="Zimmer A."/>
            <person name="Zwirko Z."/>
            <person name="Jaffe D.B."/>
            <person name="Alvarez P."/>
            <person name="Brockman W."/>
            <person name="Butler J."/>
            <person name="Chin C."/>
            <person name="Gnerre S."/>
            <person name="Grabherr M."/>
            <person name="Kleber M."/>
            <person name="Mauceli E."/>
            <person name="MacCallum I."/>
        </authorList>
    </citation>
    <scope>NUCLEOTIDE SEQUENCE [LARGE SCALE GENOMIC DNA]</scope>
    <source>
        <strain evidence="3">MSH-3 / Tucson 14011-0111.49</strain>
    </source>
</reference>
<gene>
    <name evidence="2" type="primary">Dper\GL20433</name>
    <name evidence="2" type="ORF">Dper_GL20433</name>
</gene>
<keyword evidence="3" id="KW-1185">Reference proteome</keyword>
<dbReference type="PhylomeDB" id="B4HBX0"/>
<dbReference type="InterPro" id="IPR000477">
    <property type="entry name" value="RT_dom"/>
</dbReference>
<name>B4HBX0_DROPE</name>
<evidence type="ECO:0000259" key="1">
    <source>
        <dbReference type="Pfam" id="PF00078"/>
    </source>
</evidence>
<dbReference type="EMBL" id="CH479269">
    <property type="protein sequence ID" value="EDW39963.1"/>
    <property type="molecule type" value="Genomic_DNA"/>
</dbReference>
<dbReference type="Proteomes" id="UP000008744">
    <property type="component" value="Unassembled WGS sequence"/>
</dbReference>
<sequence length="112" mass="13116">MFEHCILRKVVKSSLVRRAIPNYQFGFRLQHSGQLQMVVEHILDGFQRKQYTVAAYLDISQAFDRVWHERLLAKIEVLLNPQLFELIKSFVTERTLCVVKDGCCTSSIKFIK</sequence>
<accession>B4HBX0</accession>
<dbReference type="eggNOG" id="KOG1075">
    <property type="taxonomic scope" value="Eukaryota"/>
</dbReference>
<evidence type="ECO:0000313" key="3">
    <source>
        <dbReference type="Proteomes" id="UP000008744"/>
    </source>
</evidence>